<organism evidence="1 2">
    <name type="scientific">Spirosoma oryzae</name>
    <dbReference type="NCBI Taxonomy" id="1469603"/>
    <lineage>
        <taxon>Bacteria</taxon>
        <taxon>Pseudomonadati</taxon>
        <taxon>Bacteroidota</taxon>
        <taxon>Cytophagia</taxon>
        <taxon>Cytophagales</taxon>
        <taxon>Cytophagaceae</taxon>
        <taxon>Spirosoma</taxon>
    </lineage>
</organism>
<protein>
    <recommendedName>
        <fullName evidence="3">Outer membrane protein with beta-barrel domain</fullName>
    </recommendedName>
</protein>
<accession>A0A2T0SMQ0</accession>
<name>A0A2T0SMQ0_9BACT</name>
<evidence type="ECO:0008006" key="3">
    <source>
        <dbReference type="Google" id="ProtNLM"/>
    </source>
</evidence>
<proteinExistence type="predicted"/>
<gene>
    <name evidence="1" type="ORF">CLV58_11656</name>
</gene>
<comment type="caution">
    <text evidence="1">The sequence shown here is derived from an EMBL/GenBank/DDBJ whole genome shotgun (WGS) entry which is preliminary data.</text>
</comment>
<dbReference type="EMBL" id="PVTE01000016">
    <property type="protein sequence ID" value="PRY34663.1"/>
    <property type="molecule type" value="Genomic_DNA"/>
</dbReference>
<sequence length="288" mass="32186">MHKLYLVFLLIGFATFPSLGQHSSDYYRLPDRNQMLYDRVLTRYGGAYVKDRWYVALTGFVRSDKAVLDNPMGGMIEAKRVVKPGWGLMLGWSYKEKWAVEAGYVQSPAHTSLQVDRRRGADLFQYTSDQHNFVVRGKRMLFSTSGPWRRSGFWLTAGAWLVPGKGGSRGQLSIADYTYPTREKIDTLRLAGQTQLSTVPTVIAELGAEYNIRLSNHVDLGISARKLLGLGSSINTDLTYSTTGQPAQYAQLKGIGSGMTYGLTLRYSVAIRQPLRSVLKSPGSRLDR</sequence>
<keyword evidence="2" id="KW-1185">Reference proteome</keyword>
<reference evidence="1 2" key="1">
    <citation type="submission" date="2018-03" db="EMBL/GenBank/DDBJ databases">
        <title>Genomic Encyclopedia of Archaeal and Bacterial Type Strains, Phase II (KMG-II): from individual species to whole genera.</title>
        <authorList>
            <person name="Goeker M."/>
        </authorList>
    </citation>
    <scope>NUCLEOTIDE SEQUENCE [LARGE SCALE GENOMIC DNA]</scope>
    <source>
        <strain evidence="1 2">DSM 28354</strain>
    </source>
</reference>
<evidence type="ECO:0000313" key="2">
    <source>
        <dbReference type="Proteomes" id="UP000238375"/>
    </source>
</evidence>
<dbReference type="Proteomes" id="UP000238375">
    <property type="component" value="Unassembled WGS sequence"/>
</dbReference>
<evidence type="ECO:0000313" key="1">
    <source>
        <dbReference type="EMBL" id="PRY34663.1"/>
    </source>
</evidence>
<dbReference type="AlphaFoldDB" id="A0A2T0SMQ0"/>
<dbReference type="RefSeq" id="WP_106139328.1">
    <property type="nucleotide sequence ID" value="NZ_PVTE01000016.1"/>
</dbReference>
<dbReference type="OrthoDB" id="942794at2"/>